<feature type="domain" description="Glutamine amidotransferase type-2" evidence="12">
    <location>
        <begin position="2"/>
        <end position="217"/>
    </location>
</feature>
<evidence type="ECO:0000256" key="3">
    <source>
        <dbReference type="ARBA" id="ARBA00012737"/>
    </source>
</evidence>
<comment type="pathway">
    <text evidence="1">Amino-acid biosynthesis; L-asparagine biosynthesis; L-asparagine from L-aspartate (L-Gln route): step 1/1.</text>
</comment>
<dbReference type="InterPro" id="IPR017932">
    <property type="entry name" value="GATase_2_dom"/>
</dbReference>
<evidence type="ECO:0000256" key="8">
    <source>
        <dbReference type="ARBA" id="ARBA00048741"/>
    </source>
</evidence>
<dbReference type="GO" id="GO:0005829">
    <property type="term" value="C:cytosol"/>
    <property type="evidence" value="ECO:0007669"/>
    <property type="project" value="TreeGrafter"/>
</dbReference>
<organism evidence="13 14">
    <name type="scientific">Syntrophothermus lipocalidus (strain DSM 12680 / TGB-C1)</name>
    <dbReference type="NCBI Taxonomy" id="643648"/>
    <lineage>
        <taxon>Bacteria</taxon>
        <taxon>Bacillati</taxon>
        <taxon>Bacillota</taxon>
        <taxon>Clostridia</taxon>
        <taxon>Eubacteriales</taxon>
        <taxon>Syntrophomonadaceae</taxon>
        <taxon>Syntrophothermus</taxon>
    </lineage>
</organism>
<keyword evidence="9" id="KW-0028">Amino-acid biosynthesis</keyword>
<evidence type="ECO:0000256" key="6">
    <source>
        <dbReference type="ARBA" id="ARBA00022888"/>
    </source>
</evidence>
<gene>
    <name evidence="13" type="ordered locus">Slip_1573</name>
</gene>
<evidence type="ECO:0000256" key="5">
    <source>
        <dbReference type="ARBA" id="ARBA00022840"/>
    </source>
</evidence>
<dbReference type="AlphaFoldDB" id="D7CNQ0"/>
<evidence type="ECO:0000256" key="9">
    <source>
        <dbReference type="PIRSR" id="PIRSR001589-1"/>
    </source>
</evidence>
<dbReference type="Proteomes" id="UP000000378">
    <property type="component" value="Chromosome"/>
</dbReference>
<keyword evidence="6 9" id="KW-0061">Asparagine biosynthesis</keyword>
<dbReference type="RefSeq" id="WP_013175737.1">
    <property type="nucleotide sequence ID" value="NC_014220.1"/>
</dbReference>
<feature type="binding site" evidence="10">
    <location>
        <position position="103"/>
    </location>
    <ligand>
        <name>L-glutamine</name>
        <dbReference type="ChEBI" id="CHEBI:58359"/>
    </ligand>
</feature>
<name>D7CNQ0_SYNLT</name>
<feature type="active site" description="For GATase activity" evidence="9">
    <location>
        <position position="2"/>
    </location>
</feature>
<dbReference type="eggNOG" id="COG0367">
    <property type="taxonomic scope" value="Bacteria"/>
</dbReference>
<dbReference type="InterPro" id="IPR029055">
    <property type="entry name" value="Ntn_hydrolases_N"/>
</dbReference>
<dbReference type="STRING" id="643648.Slip_1573"/>
<keyword evidence="7 9" id="KW-0315">Glutamine amidotransferase</keyword>
<keyword evidence="14" id="KW-1185">Reference proteome</keyword>
<dbReference type="GO" id="GO:0005524">
    <property type="term" value="F:ATP binding"/>
    <property type="evidence" value="ECO:0007669"/>
    <property type="project" value="UniProtKB-KW"/>
</dbReference>
<feature type="site" description="Important for beta-aspartyl-AMP intermediate formation" evidence="11">
    <location>
        <position position="380"/>
    </location>
</feature>
<evidence type="ECO:0000259" key="12">
    <source>
        <dbReference type="PROSITE" id="PS51278"/>
    </source>
</evidence>
<dbReference type="CDD" id="cd01991">
    <property type="entry name" value="Asn_synthase_B_C"/>
    <property type="match status" value="1"/>
</dbReference>
<dbReference type="GO" id="GO:0004066">
    <property type="term" value="F:asparagine synthase (glutamine-hydrolyzing) activity"/>
    <property type="evidence" value="ECO:0007669"/>
    <property type="project" value="UniProtKB-EC"/>
</dbReference>
<dbReference type="InterPro" id="IPR014729">
    <property type="entry name" value="Rossmann-like_a/b/a_fold"/>
</dbReference>
<dbReference type="OrthoDB" id="9763290at2"/>
<dbReference type="Pfam" id="PF13537">
    <property type="entry name" value="GATase_7"/>
    <property type="match status" value="1"/>
</dbReference>
<feature type="binding site" evidence="10">
    <location>
        <begin position="378"/>
        <end position="379"/>
    </location>
    <ligand>
        <name>ATP</name>
        <dbReference type="ChEBI" id="CHEBI:30616"/>
    </ligand>
</feature>
<dbReference type="EC" id="6.3.5.4" evidence="3"/>
<evidence type="ECO:0000313" key="13">
    <source>
        <dbReference type="EMBL" id="ADI02335.1"/>
    </source>
</evidence>
<reference evidence="13 14" key="2">
    <citation type="journal article" date="2010" name="Stand. Genomic Sci.">
        <title>Complete genome sequence of Syntrophothermus lipocalidus type strain (TGB-C1).</title>
        <authorList>
            <person name="Djao O.D."/>
            <person name="Zhang X."/>
            <person name="Lucas S."/>
            <person name="Lapidus A."/>
            <person name="Del Rio T.G."/>
            <person name="Nolan M."/>
            <person name="Tice H."/>
            <person name="Cheng J.F."/>
            <person name="Han C."/>
            <person name="Tapia R."/>
            <person name="Goodwin L."/>
            <person name="Pitluck S."/>
            <person name="Liolios K."/>
            <person name="Ivanova N."/>
            <person name="Mavromatis K."/>
            <person name="Mikhailova N."/>
            <person name="Ovchinnikova G."/>
            <person name="Pati A."/>
            <person name="Brambilla E."/>
            <person name="Chen A."/>
            <person name="Palaniappan K."/>
            <person name="Land M."/>
            <person name="Hauser L."/>
            <person name="Chang Y.J."/>
            <person name="Jeffries C.D."/>
            <person name="Rohde M."/>
            <person name="Sikorski J."/>
            <person name="Spring S."/>
            <person name="Goker M."/>
            <person name="Detter J.C."/>
            <person name="Woyke T."/>
            <person name="Bristow J."/>
            <person name="Eisen J.A."/>
            <person name="Markowitz V."/>
            <person name="Hugenholtz P."/>
            <person name="Kyrpides N.C."/>
            <person name="Klenk H.P."/>
        </authorList>
    </citation>
    <scope>NUCLEOTIDE SEQUENCE [LARGE SCALE GENOMIC DNA]</scope>
    <source>
        <strain evidence="14">DSM 12680 / TGB-C1</strain>
    </source>
</reference>
<dbReference type="Gene3D" id="3.60.20.10">
    <property type="entry name" value="Glutamine Phosphoribosylpyrophosphate, subunit 1, domain 1"/>
    <property type="match status" value="1"/>
</dbReference>
<feature type="binding site" evidence="10">
    <location>
        <position position="264"/>
    </location>
    <ligand>
        <name>ATP</name>
        <dbReference type="ChEBI" id="CHEBI:30616"/>
    </ligand>
</feature>
<proteinExistence type="inferred from homology"/>
<dbReference type="KEGG" id="slp:Slip_1573"/>
<evidence type="ECO:0000256" key="11">
    <source>
        <dbReference type="PIRSR" id="PIRSR001589-3"/>
    </source>
</evidence>
<comment type="catalytic activity">
    <reaction evidence="8">
        <text>L-aspartate + L-glutamine + ATP + H2O = L-asparagine + L-glutamate + AMP + diphosphate + H(+)</text>
        <dbReference type="Rhea" id="RHEA:12228"/>
        <dbReference type="ChEBI" id="CHEBI:15377"/>
        <dbReference type="ChEBI" id="CHEBI:15378"/>
        <dbReference type="ChEBI" id="CHEBI:29985"/>
        <dbReference type="ChEBI" id="CHEBI:29991"/>
        <dbReference type="ChEBI" id="CHEBI:30616"/>
        <dbReference type="ChEBI" id="CHEBI:33019"/>
        <dbReference type="ChEBI" id="CHEBI:58048"/>
        <dbReference type="ChEBI" id="CHEBI:58359"/>
        <dbReference type="ChEBI" id="CHEBI:456215"/>
        <dbReference type="EC" id="6.3.5.4"/>
    </reaction>
</comment>
<dbReference type="NCBIfam" id="TIGR01536">
    <property type="entry name" value="asn_synth_AEB"/>
    <property type="match status" value="1"/>
</dbReference>
<dbReference type="PROSITE" id="PS51278">
    <property type="entry name" value="GATASE_TYPE_2"/>
    <property type="match status" value="1"/>
</dbReference>
<evidence type="ECO:0000256" key="4">
    <source>
        <dbReference type="ARBA" id="ARBA00022741"/>
    </source>
</evidence>
<feature type="binding site" evidence="10">
    <location>
        <position position="295"/>
    </location>
    <ligand>
        <name>ATP</name>
        <dbReference type="ChEBI" id="CHEBI:30616"/>
    </ligand>
</feature>
<dbReference type="Pfam" id="PF00733">
    <property type="entry name" value="Asn_synthase"/>
    <property type="match status" value="1"/>
</dbReference>
<protein>
    <recommendedName>
        <fullName evidence="3">asparagine synthase (glutamine-hydrolyzing)</fullName>
        <ecNumber evidence="3">6.3.5.4</ecNumber>
    </recommendedName>
</protein>
<evidence type="ECO:0000256" key="10">
    <source>
        <dbReference type="PIRSR" id="PIRSR001589-2"/>
    </source>
</evidence>
<dbReference type="Gene3D" id="3.40.50.620">
    <property type="entry name" value="HUPs"/>
    <property type="match status" value="1"/>
</dbReference>
<evidence type="ECO:0000256" key="2">
    <source>
        <dbReference type="ARBA" id="ARBA00005752"/>
    </source>
</evidence>
<keyword evidence="4 10" id="KW-0547">Nucleotide-binding</keyword>
<dbReference type="HOGENOM" id="CLU_014658_3_2_9"/>
<evidence type="ECO:0000313" key="14">
    <source>
        <dbReference type="Proteomes" id="UP000000378"/>
    </source>
</evidence>
<evidence type="ECO:0000256" key="7">
    <source>
        <dbReference type="ARBA" id="ARBA00022962"/>
    </source>
</evidence>
<dbReference type="CDD" id="cd00712">
    <property type="entry name" value="AsnB"/>
    <property type="match status" value="1"/>
</dbReference>
<comment type="similarity">
    <text evidence="2">Belongs to the asparagine synthetase family.</text>
</comment>
<accession>D7CNQ0</accession>
<reference evidence="14" key="1">
    <citation type="journal article" date="2010" name="Stand. Genomic Sci.">
        <title>Complete genome sequence of Syntrophothermus lipocalidus type strain (TGB-C1T).</title>
        <authorList>
            <consortium name="US DOE Joint Genome Institute (JGI-PGF)"/>
            <person name="Djao O."/>
            <person name="Zhang X."/>
            <person name="Lucas S."/>
            <person name="Lapidus A."/>
            <person name="Glavina Del Rio T."/>
            <person name="Nolan M."/>
            <person name="Tice H."/>
            <person name="Cheng J."/>
            <person name="Han C."/>
            <person name="Tapia R."/>
            <person name="Goodwin L."/>
            <person name="Pitluck S."/>
            <person name="Liolios K."/>
            <person name="Ivanova N."/>
            <person name="Mavromatis K."/>
            <person name="Mikhailova N."/>
            <person name="Ovchinnikova G."/>
            <person name="Pati A."/>
            <person name="Brambilla E."/>
            <person name="Chen A."/>
            <person name="Palaniappan K."/>
            <person name="Land M."/>
            <person name="Hauser L."/>
            <person name="Chang Y."/>
            <person name="Jeffries C."/>
            <person name="Rohde M."/>
            <person name="Sikorski J."/>
            <person name="Spring S."/>
            <person name="Goker M."/>
            <person name="Detter J."/>
            <person name="Woyke T."/>
            <person name="Bristow J."/>
            <person name="Eisen J."/>
            <person name="Markowitz V."/>
            <person name="Hugenholtz P."/>
            <person name="Kyrpides N."/>
            <person name="Klenk H."/>
        </authorList>
    </citation>
    <scope>NUCLEOTIDE SEQUENCE [LARGE SCALE GENOMIC DNA]</scope>
    <source>
        <strain evidence="14">DSM 12680 / TGB-C1</strain>
    </source>
</reference>
<dbReference type="EMBL" id="CP002048">
    <property type="protein sequence ID" value="ADI02335.1"/>
    <property type="molecule type" value="Genomic_DNA"/>
</dbReference>
<dbReference type="InterPro" id="IPR001962">
    <property type="entry name" value="Asn_synthase"/>
</dbReference>
<dbReference type="GO" id="GO:0006529">
    <property type="term" value="P:asparagine biosynthetic process"/>
    <property type="evidence" value="ECO:0007669"/>
    <property type="project" value="UniProtKB-KW"/>
</dbReference>
<dbReference type="PIRSF" id="PIRSF001589">
    <property type="entry name" value="Asn_synthetase_glu-h"/>
    <property type="match status" value="1"/>
</dbReference>
<keyword evidence="5 10" id="KW-0067">ATP-binding</keyword>
<evidence type="ECO:0000256" key="1">
    <source>
        <dbReference type="ARBA" id="ARBA00005187"/>
    </source>
</evidence>
<keyword evidence="13" id="KW-0436">Ligase</keyword>
<dbReference type="InterPro" id="IPR051786">
    <property type="entry name" value="ASN_synthetase/amidase"/>
</dbReference>
<dbReference type="InterPro" id="IPR006426">
    <property type="entry name" value="Asn_synth_AEB"/>
</dbReference>
<dbReference type="InterPro" id="IPR033738">
    <property type="entry name" value="AsnB_N"/>
</dbReference>
<dbReference type="PANTHER" id="PTHR43284">
    <property type="entry name" value="ASPARAGINE SYNTHETASE (GLUTAMINE-HYDROLYZING)"/>
    <property type="match status" value="1"/>
</dbReference>
<sequence length="615" mass="70548">MCGIAGWIDWKRDVSQYRKVIEVMTDTLSHRGPDARGFWLLPNVALGHRRLVVVDPEGGSQPMTRKKGKRECTIVYNGELYNGEELRSDLEARGYIFQTRNSDTEVLLMAYIEWGPLSVERLNGIFAFAVWDETEQSLFLARDRLGVKPLFYYEYTDGLIFGSELKALLAHPEIEPRLDAEGLAEVLVMGPARTPGHGVYQGVKELKPGHYMVFNRKGVHIHRYWRLENRPHEDDAEITAARILDLLQDTVSRQLVADVPVCTLLSGGLDSSALTAFAVRVFEREGRGRLHTFSVAYEGSEQYFTPDLFQPDTDNHWVQKVSESLGTVHHSVTIDVNELHETLDSAQWANDLPGMADIDSSLYLFCREVRKEATVALSGECADEVFGGYPWFYGKGIQNTSVFPWMRMLDERMDMLSPEVVNHIRPREYVADRLHDALAEVPRLRQESTWEAKMREMTYLSITRFMPTLLDRKDRMSMAWGLEIRVPFSDHRLVEYVWNIPWGTKTYGGMPKGILRKALEGVLPDEVLARPKNPYPKTHHPKYAALVRKNLLRVLDSTDSPLLPLLNVGKVREAALRGDEVFKLPWFGQLMGDTQYFAFLLQVHWWLKRARVRII</sequence>
<dbReference type="SUPFAM" id="SSF52402">
    <property type="entry name" value="Adenine nucleotide alpha hydrolases-like"/>
    <property type="match status" value="1"/>
</dbReference>
<dbReference type="SUPFAM" id="SSF56235">
    <property type="entry name" value="N-terminal nucleophile aminohydrolases (Ntn hydrolases)"/>
    <property type="match status" value="1"/>
</dbReference>
<dbReference type="PANTHER" id="PTHR43284:SF1">
    <property type="entry name" value="ASPARAGINE SYNTHETASE"/>
    <property type="match status" value="1"/>
</dbReference>